<dbReference type="InterPro" id="IPR027417">
    <property type="entry name" value="P-loop_NTPase"/>
</dbReference>
<name>A0A7J8LHH8_9ROSI</name>
<evidence type="ECO:0000313" key="5">
    <source>
        <dbReference type="EMBL" id="MBA0551869.1"/>
    </source>
</evidence>
<proteinExistence type="inferred from homology"/>
<dbReference type="SUPFAM" id="SSF52540">
    <property type="entry name" value="P-loop containing nucleoside triphosphate hydrolases"/>
    <property type="match status" value="1"/>
</dbReference>
<dbReference type="Pfam" id="PF00685">
    <property type="entry name" value="Sulfotransfer_1"/>
    <property type="match status" value="1"/>
</dbReference>
<dbReference type="EMBL" id="JABEZX010000003">
    <property type="protein sequence ID" value="MBA0551869.1"/>
    <property type="molecule type" value="Genomic_DNA"/>
</dbReference>
<dbReference type="EC" id="2.8.2.-" evidence="3"/>
<dbReference type="Gene3D" id="3.40.50.300">
    <property type="entry name" value="P-loop containing nucleotide triphosphate hydrolases"/>
    <property type="match status" value="2"/>
</dbReference>
<evidence type="ECO:0000313" key="6">
    <source>
        <dbReference type="Proteomes" id="UP000593572"/>
    </source>
</evidence>
<dbReference type="Proteomes" id="UP000593572">
    <property type="component" value="Unassembled WGS sequence"/>
</dbReference>
<comment type="similarity">
    <text evidence="1 3">Belongs to the sulfotransferase 1 family.</text>
</comment>
<sequence>MEAFLTLTIERELQLHEGYQKTCKNFNGMLPTLPRGKGWWFDQHLQCNCFWLSSYSLRGCLLINDHFKPQPTDIIVSTSPKCSMTWLTALVFAIINRNSYDFTNHPLHKANPQDLALLRSRVQPPLTLEEAFELFCKGVSHYGQFWDHVLDVKKKPLECVRKVAEFLEIPFTPDEENNKIVKEIVELCSFENLSNQEVNKSDVLLATLISSGK</sequence>
<dbReference type="AlphaFoldDB" id="A0A7J8LHH8"/>
<feature type="domain" description="Sulfotransferase" evidence="4">
    <location>
        <begin position="126"/>
        <end position="202"/>
    </location>
</feature>
<evidence type="ECO:0000256" key="2">
    <source>
        <dbReference type="ARBA" id="ARBA00022679"/>
    </source>
</evidence>
<evidence type="ECO:0000256" key="3">
    <source>
        <dbReference type="RuleBase" id="RU361155"/>
    </source>
</evidence>
<dbReference type="PANTHER" id="PTHR11783">
    <property type="entry name" value="SULFOTRANSFERASE SULT"/>
    <property type="match status" value="1"/>
</dbReference>
<protein>
    <recommendedName>
        <fullName evidence="3">Sulfotransferase</fullName>
        <ecNumber evidence="3">2.8.2.-</ecNumber>
    </recommendedName>
</protein>
<accession>A0A7J8LHH8</accession>
<keyword evidence="6" id="KW-1185">Reference proteome</keyword>
<feature type="non-terminal residue" evidence="5">
    <location>
        <position position="213"/>
    </location>
</feature>
<gene>
    <name evidence="5" type="ORF">Golob_022728</name>
</gene>
<comment type="caution">
    <text evidence="5">The sequence shown here is derived from an EMBL/GenBank/DDBJ whole genome shotgun (WGS) entry which is preliminary data.</text>
</comment>
<evidence type="ECO:0000259" key="4">
    <source>
        <dbReference type="Pfam" id="PF00685"/>
    </source>
</evidence>
<keyword evidence="2 3" id="KW-0808">Transferase</keyword>
<dbReference type="GO" id="GO:0008146">
    <property type="term" value="F:sulfotransferase activity"/>
    <property type="evidence" value="ECO:0007669"/>
    <property type="project" value="InterPro"/>
</dbReference>
<evidence type="ECO:0000256" key="1">
    <source>
        <dbReference type="ARBA" id="ARBA00005771"/>
    </source>
</evidence>
<organism evidence="5 6">
    <name type="scientific">Gossypium lobatum</name>
    <dbReference type="NCBI Taxonomy" id="34289"/>
    <lineage>
        <taxon>Eukaryota</taxon>
        <taxon>Viridiplantae</taxon>
        <taxon>Streptophyta</taxon>
        <taxon>Embryophyta</taxon>
        <taxon>Tracheophyta</taxon>
        <taxon>Spermatophyta</taxon>
        <taxon>Magnoliopsida</taxon>
        <taxon>eudicotyledons</taxon>
        <taxon>Gunneridae</taxon>
        <taxon>Pentapetalae</taxon>
        <taxon>rosids</taxon>
        <taxon>malvids</taxon>
        <taxon>Malvales</taxon>
        <taxon>Malvaceae</taxon>
        <taxon>Malvoideae</taxon>
        <taxon>Gossypium</taxon>
    </lineage>
</organism>
<reference evidence="5 6" key="1">
    <citation type="journal article" date="2019" name="Genome Biol. Evol.">
        <title>Insights into the evolution of the New World diploid cottons (Gossypium, subgenus Houzingenia) based on genome sequencing.</title>
        <authorList>
            <person name="Grover C.E."/>
            <person name="Arick M.A. 2nd"/>
            <person name="Thrash A."/>
            <person name="Conover J.L."/>
            <person name="Sanders W.S."/>
            <person name="Peterson D.G."/>
            <person name="Frelichowski J.E."/>
            <person name="Scheffler J.A."/>
            <person name="Scheffler B.E."/>
            <person name="Wendel J.F."/>
        </authorList>
    </citation>
    <scope>NUCLEOTIDE SEQUENCE [LARGE SCALE GENOMIC DNA]</scope>
    <source>
        <strain evidence="5">157</strain>
        <tissue evidence="5">Leaf</tissue>
    </source>
</reference>
<dbReference type="InterPro" id="IPR000863">
    <property type="entry name" value="Sulfotransferase_dom"/>
</dbReference>